<dbReference type="EMBL" id="VNWL01000029">
    <property type="protein sequence ID" value="TXK00384.1"/>
    <property type="molecule type" value="Genomic_DNA"/>
</dbReference>
<reference evidence="1 3" key="1">
    <citation type="submission" date="2018-08" db="EMBL/GenBank/DDBJ databases">
        <title>Proposal of Muricauda 72 sp.nov. and Muricauda NH166 sp.nov., isolated from seawater.</title>
        <authorList>
            <person name="Cheng H."/>
            <person name="Wu Y.-H."/>
            <person name="Guo L.-L."/>
            <person name="Xu X.-W."/>
        </authorList>
    </citation>
    <scope>NUCLEOTIDE SEQUENCE [LARGE SCALE GENOMIC DNA]</scope>
    <source>
        <strain evidence="1 3">NH166</strain>
    </source>
</reference>
<evidence type="ECO:0000313" key="2">
    <source>
        <dbReference type="EMBL" id="TXK00384.1"/>
    </source>
</evidence>
<reference evidence="2 4" key="2">
    <citation type="submission" date="2019-07" db="EMBL/GenBank/DDBJ databases">
        <title>Draft genome of two Muricauda strains isolated from deep sea.</title>
        <authorList>
            <person name="Sun C."/>
        </authorList>
    </citation>
    <scope>NUCLEOTIDE SEQUENCE [LARGE SCALE GENOMIC DNA]</scope>
    <source>
        <strain evidence="2 4">NH166</strain>
    </source>
</reference>
<organism evidence="1 3">
    <name type="scientific">Flagellimonas aequoris</name>
    <dbReference type="NCBI Taxonomy" id="2306997"/>
    <lineage>
        <taxon>Bacteria</taxon>
        <taxon>Pseudomonadati</taxon>
        <taxon>Bacteroidota</taxon>
        <taxon>Flavobacteriia</taxon>
        <taxon>Flavobacteriales</taxon>
        <taxon>Flavobacteriaceae</taxon>
        <taxon>Flagellimonas</taxon>
    </lineage>
</organism>
<dbReference type="Proteomes" id="UP000284189">
    <property type="component" value="Unassembled WGS sequence"/>
</dbReference>
<gene>
    <name evidence="1" type="ORF">D2U88_15970</name>
    <name evidence="2" type="ORF">FQ019_15795</name>
</gene>
<dbReference type="RefSeq" id="WP_119641524.1">
    <property type="nucleotide sequence ID" value="NZ_QXFJ01000030.1"/>
</dbReference>
<evidence type="ECO:0000313" key="1">
    <source>
        <dbReference type="EMBL" id="RIV68685.1"/>
    </source>
</evidence>
<dbReference type="EMBL" id="QXFJ01000030">
    <property type="protein sequence ID" value="RIV68685.1"/>
    <property type="molecule type" value="Genomic_DNA"/>
</dbReference>
<name>A0A418N4B9_9FLAO</name>
<protein>
    <submittedName>
        <fullName evidence="1">Uncharacterized protein</fullName>
    </submittedName>
</protein>
<dbReference type="Proteomes" id="UP000321528">
    <property type="component" value="Unassembled WGS sequence"/>
</dbReference>
<comment type="caution">
    <text evidence="1">The sequence shown here is derived from an EMBL/GenBank/DDBJ whole genome shotgun (WGS) entry which is preliminary data.</text>
</comment>
<dbReference type="OrthoDB" id="7445930at2"/>
<keyword evidence="4" id="KW-1185">Reference proteome</keyword>
<dbReference type="AlphaFoldDB" id="A0A418N4B9"/>
<accession>A0A418N4B9</accession>
<sequence>MEKKKEKFKYTIDGVHGESETPIVTEAKLREVGKVPSDYSVYLEVKGPGDDELIEGEVDLSKPGRERFYSAKPNTNNG</sequence>
<proteinExistence type="predicted"/>
<evidence type="ECO:0000313" key="3">
    <source>
        <dbReference type="Proteomes" id="UP000284189"/>
    </source>
</evidence>
<evidence type="ECO:0000313" key="4">
    <source>
        <dbReference type="Proteomes" id="UP000321528"/>
    </source>
</evidence>